<feature type="domain" description="Response regulatory" evidence="13">
    <location>
        <begin position="5"/>
        <end position="122"/>
    </location>
</feature>
<accession>A0AAE3MG91</accession>
<evidence type="ECO:0000256" key="2">
    <source>
        <dbReference type="ARBA" id="ARBA00004141"/>
    </source>
</evidence>
<dbReference type="PANTHER" id="PTHR45627">
    <property type="entry name" value="ADENYLATE CYCLASE TYPE 1"/>
    <property type="match status" value="1"/>
</dbReference>
<keyword evidence="11" id="KW-0456">Lyase</keyword>
<keyword evidence="9" id="KW-1133">Transmembrane helix</keyword>
<dbReference type="InterPro" id="IPR029787">
    <property type="entry name" value="Nucleotide_cyclase"/>
</dbReference>
<evidence type="ECO:0000256" key="3">
    <source>
        <dbReference type="ARBA" id="ARBA00012201"/>
    </source>
</evidence>
<dbReference type="Pfam" id="PF00211">
    <property type="entry name" value="Guanylate_cyc"/>
    <property type="match status" value="1"/>
</dbReference>
<sequence>MDTVKILAIGNDKINLQIIKSRLLEFGDDWLIFNMGCEDAHHAINKSKFDLCIIDCSETSEMLNQKISEIKNSTKNADTPILVSIQECSASDIEEFLLNGALDFIKKPFKSIELFARVRTALTLSSTIAKLNRQNRVINESQEKIEEMIKGLMPSEIINEITRYGESKPKKYRDASVLFADLVDFTKKSRTLSPKVVIDELSEIFEEFDKIMKKNQCTRIKTMGDGYLAVSGIPTPNKDHAKNLIQAAIDMREFLKQRNLINKVKWDIKVGINSGEVIGSVLGKSNYLFDVFGDTVNEASRMENTCEPNQVNISQTTYLITRNSFRYIERLPAEVKGIGKKRMYYLKSSINPILLNDKKKHNLKLGKLIEKLSTN</sequence>
<dbReference type="GO" id="GO:0000160">
    <property type="term" value="P:phosphorelay signal transduction system"/>
    <property type="evidence" value="ECO:0007669"/>
    <property type="project" value="InterPro"/>
</dbReference>
<organism evidence="15 16">
    <name type="scientific">Plebeiibacterium marinum</name>
    <dbReference type="NCBI Taxonomy" id="2992111"/>
    <lineage>
        <taxon>Bacteria</taxon>
        <taxon>Pseudomonadati</taxon>
        <taxon>Bacteroidota</taxon>
        <taxon>Bacteroidia</taxon>
        <taxon>Marinilabiliales</taxon>
        <taxon>Marinilabiliaceae</taxon>
        <taxon>Plebeiibacterium</taxon>
    </lineage>
</organism>
<keyword evidence="10" id="KW-0472">Membrane</keyword>
<evidence type="ECO:0000259" key="13">
    <source>
        <dbReference type="PROSITE" id="PS50110"/>
    </source>
</evidence>
<dbReference type="AlphaFoldDB" id="A0AAE3MG91"/>
<evidence type="ECO:0000256" key="5">
    <source>
        <dbReference type="ARBA" id="ARBA00022723"/>
    </source>
</evidence>
<keyword evidence="7" id="KW-0067">ATP-binding</keyword>
<evidence type="ECO:0000259" key="14">
    <source>
        <dbReference type="PROSITE" id="PS50125"/>
    </source>
</evidence>
<dbReference type="InterPro" id="IPR001789">
    <property type="entry name" value="Sig_transdc_resp-reg_receiver"/>
</dbReference>
<dbReference type="PANTHER" id="PTHR45627:SF12">
    <property type="entry name" value="ADENYLATE CYCLASE TYPE 2"/>
    <property type="match status" value="1"/>
</dbReference>
<keyword evidence="8" id="KW-0460">Magnesium</keyword>
<dbReference type="Gene3D" id="3.40.50.2300">
    <property type="match status" value="1"/>
</dbReference>
<dbReference type="SUPFAM" id="SSF55073">
    <property type="entry name" value="Nucleotide cyclase"/>
    <property type="match status" value="1"/>
</dbReference>
<evidence type="ECO:0000256" key="7">
    <source>
        <dbReference type="ARBA" id="ARBA00022840"/>
    </source>
</evidence>
<dbReference type="SMART" id="SM00044">
    <property type="entry name" value="CYCc"/>
    <property type="match status" value="1"/>
</dbReference>
<protein>
    <recommendedName>
        <fullName evidence="3">adenylate cyclase</fullName>
        <ecNumber evidence="3">4.6.1.1</ecNumber>
    </recommendedName>
</protein>
<dbReference type="GO" id="GO:0005886">
    <property type="term" value="C:plasma membrane"/>
    <property type="evidence" value="ECO:0007669"/>
    <property type="project" value="TreeGrafter"/>
</dbReference>
<dbReference type="InterPro" id="IPR011006">
    <property type="entry name" value="CheY-like_superfamily"/>
</dbReference>
<evidence type="ECO:0000256" key="11">
    <source>
        <dbReference type="ARBA" id="ARBA00023239"/>
    </source>
</evidence>
<keyword evidence="6" id="KW-0547">Nucleotide-binding</keyword>
<proteinExistence type="predicted"/>
<keyword evidence="5" id="KW-0479">Metal-binding</keyword>
<dbReference type="GO" id="GO:0007189">
    <property type="term" value="P:adenylate cyclase-activating G protein-coupled receptor signaling pathway"/>
    <property type="evidence" value="ECO:0007669"/>
    <property type="project" value="TreeGrafter"/>
</dbReference>
<dbReference type="PROSITE" id="PS50125">
    <property type="entry name" value="GUANYLATE_CYCLASE_2"/>
    <property type="match status" value="1"/>
</dbReference>
<dbReference type="SUPFAM" id="SSF52172">
    <property type="entry name" value="CheY-like"/>
    <property type="match status" value="1"/>
</dbReference>
<comment type="caution">
    <text evidence="15">The sequence shown here is derived from an EMBL/GenBank/DDBJ whole genome shotgun (WGS) entry which is preliminary data.</text>
</comment>
<evidence type="ECO:0000256" key="12">
    <source>
        <dbReference type="PROSITE-ProRule" id="PRU00169"/>
    </source>
</evidence>
<dbReference type="EMBL" id="JAPDPI010000042">
    <property type="protein sequence ID" value="MCW3807283.1"/>
    <property type="molecule type" value="Genomic_DNA"/>
</dbReference>
<name>A0AAE3MG91_9BACT</name>
<evidence type="ECO:0000256" key="8">
    <source>
        <dbReference type="ARBA" id="ARBA00022842"/>
    </source>
</evidence>
<evidence type="ECO:0000313" key="15">
    <source>
        <dbReference type="EMBL" id="MCW3807283.1"/>
    </source>
</evidence>
<evidence type="ECO:0000256" key="10">
    <source>
        <dbReference type="ARBA" id="ARBA00023136"/>
    </source>
</evidence>
<evidence type="ECO:0000313" key="16">
    <source>
        <dbReference type="Proteomes" id="UP001207408"/>
    </source>
</evidence>
<dbReference type="EC" id="4.6.1.1" evidence="3"/>
<dbReference type="Proteomes" id="UP001207408">
    <property type="component" value="Unassembled WGS sequence"/>
</dbReference>
<dbReference type="GO" id="GO:0005524">
    <property type="term" value="F:ATP binding"/>
    <property type="evidence" value="ECO:0007669"/>
    <property type="project" value="UniProtKB-KW"/>
</dbReference>
<gene>
    <name evidence="15" type="ORF">OM074_16720</name>
</gene>
<dbReference type="PROSITE" id="PS50110">
    <property type="entry name" value="RESPONSE_REGULATORY"/>
    <property type="match status" value="1"/>
</dbReference>
<evidence type="ECO:0000256" key="1">
    <source>
        <dbReference type="ARBA" id="ARBA00001593"/>
    </source>
</evidence>
<dbReference type="CDD" id="cd07302">
    <property type="entry name" value="CHD"/>
    <property type="match status" value="1"/>
</dbReference>
<comment type="subcellular location">
    <subcellularLocation>
        <location evidence="2">Membrane</location>
        <topology evidence="2">Multi-pass membrane protein</topology>
    </subcellularLocation>
</comment>
<feature type="domain" description="Guanylate cyclase" evidence="14">
    <location>
        <begin position="176"/>
        <end position="303"/>
    </location>
</feature>
<evidence type="ECO:0000256" key="4">
    <source>
        <dbReference type="ARBA" id="ARBA00022692"/>
    </source>
</evidence>
<dbReference type="GO" id="GO:0046872">
    <property type="term" value="F:metal ion binding"/>
    <property type="evidence" value="ECO:0007669"/>
    <property type="project" value="UniProtKB-KW"/>
</dbReference>
<evidence type="ECO:0000256" key="6">
    <source>
        <dbReference type="ARBA" id="ARBA00022741"/>
    </source>
</evidence>
<dbReference type="Gene3D" id="3.30.70.1230">
    <property type="entry name" value="Nucleotide cyclase"/>
    <property type="match status" value="1"/>
</dbReference>
<dbReference type="GO" id="GO:0009190">
    <property type="term" value="P:cyclic nucleotide biosynthetic process"/>
    <property type="evidence" value="ECO:0007669"/>
    <property type="project" value="InterPro"/>
</dbReference>
<keyword evidence="4" id="KW-0812">Transmembrane</keyword>
<feature type="modified residue" description="4-aspartylphosphate" evidence="12">
    <location>
        <position position="55"/>
    </location>
</feature>
<comment type="catalytic activity">
    <reaction evidence="1">
        <text>ATP = 3',5'-cyclic AMP + diphosphate</text>
        <dbReference type="Rhea" id="RHEA:15389"/>
        <dbReference type="ChEBI" id="CHEBI:30616"/>
        <dbReference type="ChEBI" id="CHEBI:33019"/>
        <dbReference type="ChEBI" id="CHEBI:58165"/>
        <dbReference type="EC" id="4.6.1.1"/>
    </reaction>
</comment>
<dbReference type="GO" id="GO:0004016">
    <property type="term" value="F:adenylate cyclase activity"/>
    <property type="evidence" value="ECO:0007669"/>
    <property type="project" value="UniProtKB-EC"/>
</dbReference>
<keyword evidence="16" id="KW-1185">Reference proteome</keyword>
<evidence type="ECO:0000256" key="9">
    <source>
        <dbReference type="ARBA" id="ARBA00022989"/>
    </source>
</evidence>
<dbReference type="RefSeq" id="WP_301201535.1">
    <property type="nucleotide sequence ID" value="NZ_JAPDPI010000042.1"/>
</dbReference>
<dbReference type="InterPro" id="IPR001054">
    <property type="entry name" value="A/G_cyclase"/>
</dbReference>
<keyword evidence="12" id="KW-0597">Phosphoprotein</keyword>
<reference evidence="15" key="1">
    <citation type="submission" date="2022-10" db="EMBL/GenBank/DDBJ databases">
        <authorList>
            <person name="Yu W.X."/>
        </authorList>
    </citation>
    <scope>NUCLEOTIDE SEQUENCE</scope>
    <source>
        <strain evidence="15">D04</strain>
    </source>
</reference>